<dbReference type="InterPro" id="IPR023631">
    <property type="entry name" value="Amidase_dom"/>
</dbReference>
<dbReference type="InterPro" id="IPR036928">
    <property type="entry name" value="AS_sf"/>
</dbReference>
<dbReference type="InterPro" id="IPR000120">
    <property type="entry name" value="Amidase"/>
</dbReference>
<accession>A0ABY1N5Y1</accession>
<dbReference type="Gene3D" id="3.90.1300.10">
    <property type="entry name" value="Amidase signature (AS) domain"/>
    <property type="match status" value="1"/>
</dbReference>
<protein>
    <submittedName>
        <fullName evidence="2">Aspartyl-tRNA(Asn)/glutamyl-tRNA(Gln) amidotransferase subunit A</fullName>
    </submittedName>
</protein>
<keyword evidence="3" id="KW-1185">Reference proteome</keyword>
<dbReference type="PANTHER" id="PTHR11895">
    <property type="entry name" value="TRANSAMIDASE"/>
    <property type="match status" value="1"/>
</dbReference>
<feature type="domain" description="Amidase" evidence="1">
    <location>
        <begin position="43"/>
        <end position="448"/>
    </location>
</feature>
<dbReference type="PANTHER" id="PTHR11895:SF176">
    <property type="entry name" value="AMIDASE AMID-RELATED"/>
    <property type="match status" value="1"/>
</dbReference>
<dbReference type="InterPro" id="IPR020556">
    <property type="entry name" value="Amidase_CS"/>
</dbReference>
<sequence>MRDCAATVASEEKVESRMLDWLEKSAADLGRGIESGAIDPVALTQAFLGAIEGHDARDRIYARVTSKRALAEAEAAAERARAGQRLSPLDGVPISWKDLFDTAGVATEAGSALLKNRMPTRDAEVLRNATAAGLICLGKTHMSELAFSGIGLNPMTATPPCVNDPGAVPGGSSSGAAASVAFGLAAAGIGSDTGGSVRIPAAWNDLVGLKTTAGRVSCEGTVPLCRKFDTVGPLTRTVEDAALLLGILEGKPVPDLRGASLKGTRMAVLETVALDQVREAPLAGFERALHRLREAGVELEFLKAEEVTEALAISGPLYTAEAYGEWQAIIETAPDKMFEPILERFRAGASFSGPDYVAAWHKLDGYRATWNARIAGYDAVLLPTAPILPPNIERLMHDQDYYVTENLLALRNTRIGNLMGSAAITLPTGVPSCGLMMLGLGGSEERLLRLAAAAEPLFGPLFGTP</sequence>
<dbReference type="SUPFAM" id="SSF75304">
    <property type="entry name" value="Amidase signature (AS) enzymes"/>
    <property type="match status" value="1"/>
</dbReference>
<dbReference type="Proteomes" id="UP001157961">
    <property type="component" value="Unassembled WGS sequence"/>
</dbReference>
<evidence type="ECO:0000313" key="2">
    <source>
        <dbReference type="EMBL" id="SMP01149.1"/>
    </source>
</evidence>
<dbReference type="PROSITE" id="PS00571">
    <property type="entry name" value="AMIDASES"/>
    <property type="match status" value="1"/>
</dbReference>
<reference evidence="2 3" key="1">
    <citation type="submission" date="2017-05" db="EMBL/GenBank/DDBJ databases">
        <authorList>
            <person name="Varghese N."/>
            <person name="Submissions S."/>
        </authorList>
    </citation>
    <scope>NUCLEOTIDE SEQUENCE [LARGE SCALE GENOMIC DNA]</scope>
    <source>
        <strain evidence="2 3">DSM 29734</strain>
    </source>
</reference>
<evidence type="ECO:0000313" key="3">
    <source>
        <dbReference type="Proteomes" id="UP001157961"/>
    </source>
</evidence>
<name>A0ABY1N5Y1_9RHOB</name>
<proteinExistence type="predicted"/>
<evidence type="ECO:0000259" key="1">
    <source>
        <dbReference type="Pfam" id="PF01425"/>
    </source>
</evidence>
<dbReference type="EMBL" id="FXTY01000001">
    <property type="protein sequence ID" value="SMP01149.1"/>
    <property type="molecule type" value="Genomic_DNA"/>
</dbReference>
<comment type="caution">
    <text evidence="2">The sequence shown here is derived from an EMBL/GenBank/DDBJ whole genome shotgun (WGS) entry which is preliminary data.</text>
</comment>
<organism evidence="2 3">
    <name type="scientific">Shimia sagamensis</name>
    <dbReference type="NCBI Taxonomy" id="1566352"/>
    <lineage>
        <taxon>Bacteria</taxon>
        <taxon>Pseudomonadati</taxon>
        <taxon>Pseudomonadota</taxon>
        <taxon>Alphaproteobacteria</taxon>
        <taxon>Rhodobacterales</taxon>
        <taxon>Roseobacteraceae</taxon>
    </lineage>
</organism>
<gene>
    <name evidence="2" type="ORF">SAMN06265373_10195</name>
</gene>
<dbReference type="Pfam" id="PF01425">
    <property type="entry name" value="Amidase"/>
    <property type="match status" value="1"/>
</dbReference>